<dbReference type="Pfam" id="PF00672">
    <property type="entry name" value="HAMP"/>
    <property type="match status" value="1"/>
</dbReference>
<keyword evidence="12" id="KW-1185">Reference proteome</keyword>
<dbReference type="Pfam" id="PF00015">
    <property type="entry name" value="MCPsignal"/>
    <property type="match status" value="1"/>
</dbReference>
<dbReference type="InterPro" id="IPR024478">
    <property type="entry name" value="HlyB_4HB_MCP"/>
</dbReference>
<dbReference type="CDD" id="cd19411">
    <property type="entry name" value="MCP2201-like_sensor"/>
    <property type="match status" value="1"/>
</dbReference>
<dbReference type="InterPro" id="IPR004089">
    <property type="entry name" value="MCPsignal_dom"/>
</dbReference>
<dbReference type="PROSITE" id="PS50885">
    <property type="entry name" value="HAMP"/>
    <property type="match status" value="1"/>
</dbReference>
<keyword evidence="8" id="KW-0472">Membrane</keyword>
<dbReference type="PANTHER" id="PTHR43531">
    <property type="entry name" value="PROTEIN ICFG"/>
    <property type="match status" value="1"/>
</dbReference>
<dbReference type="FunFam" id="1.10.287.950:FF:000001">
    <property type="entry name" value="Methyl-accepting chemotaxis sensory transducer"/>
    <property type="match status" value="1"/>
</dbReference>
<feature type="transmembrane region" description="Helical" evidence="8">
    <location>
        <begin position="186"/>
        <end position="209"/>
    </location>
</feature>
<organism evidence="11 12">
    <name type="scientific">Nitrincola iocasae</name>
    <dbReference type="NCBI Taxonomy" id="2614693"/>
    <lineage>
        <taxon>Bacteria</taxon>
        <taxon>Pseudomonadati</taxon>
        <taxon>Pseudomonadota</taxon>
        <taxon>Gammaproteobacteria</taxon>
        <taxon>Oceanospirillales</taxon>
        <taxon>Oceanospirillaceae</taxon>
        <taxon>Nitrincola</taxon>
    </lineage>
</organism>
<proteinExistence type="inferred from homology"/>
<accession>A0A5J6LJ39</accession>
<dbReference type="AlphaFoldDB" id="A0A5J6LJ39"/>
<dbReference type="GO" id="GO:0005886">
    <property type="term" value="C:plasma membrane"/>
    <property type="evidence" value="ECO:0007669"/>
    <property type="project" value="TreeGrafter"/>
</dbReference>
<dbReference type="GO" id="GO:0006935">
    <property type="term" value="P:chemotaxis"/>
    <property type="evidence" value="ECO:0007669"/>
    <property type="project" value="UniProtKB-KW"/>
</dbReference>
<keyword evidence="3 5" id="KW-0807">Transducer</keyword>
<dbReference type="InterPro" id="IPR003660">
    <property type="entry name" value="HAMP_dom"/>
</dbReference>
<keyword evidence="8" id="KW-1133">Transmembrane helix</keyword>
<feature type="domain" description="Methyl-accepting transducer" evidence="9">
    <location>
        <begin position="268"/>
        <end position="483"/>
    </location>
</feature>
<evidence type="ECO:0000259" key="9">
    <source>
        <dbReference type="PROSITE" id="PS50111"/>
    </source>
</evidence>
<dbReference type="Pfam" id="PF12729">
    <property type="entry name" value="4HB_MCP_1"/>
    <property type="match status" value="1"/>
</dbReference>
<dbReference type="GO" id="GO:0007165">
    <property type="term" value="P:signal transduction"/>
    <property type="evidence" value="ECO:0007669"/>
    <property type="project" value="UniProtKB-KW"/>
</dbReference>
<feature type="compositionally biased region" description="Basic and acidic residues" evidence="7">
    <location>
        <begin position="530"/>
        <end position="539"/>
    </location>
</feature>
<dbReference type="PANTHER" id="PTHR43531:SF11">
    <property type="entry name" value="METHYL-ACCEPTING CHEMOTAXIS PROTEIN 3"/>
    <property type="match status" value="1"/>
</dbReference>
<evidence type="ECO:0000256" key="5">
    <source>
        <dbReference type="PROSITE-ProRule" id="PRU00284"/>
    </source>
</evidence>
<feature type="region of interest" description="Disordered" evidence="7">
    <location>
        <begin position="500"/>
        <end position="539"/>
    </location>
</feature>
<dbReference type="SMART" id="SM00283">
    <property type="entry name" value="MA"/>
    <property type="match status" value="1"/>
</dbReference>
<dbReference type="Proteomes" id="UP000325606">
    <property type="component" value="Chromosome"/>
</dbReference>
<dbReference type="KEGG" id="nik:F5I99_19050"/>
<dbReference type="EMBL" id="CP044222">
    <property type="protein sequence ID" value="QEW08413.1"/>
    <property type="molecule type" value="Genomic_DNA"/>
</dbReference>
<keyword evidence="8" id="KW-0812">Transmembrane</keyword>
<evidence type="ECO:0000256" key="8">
    <source>
        <dbReference type="SAM" id="Phobius"/>
    </source>
</evidence>
<feature type="region of interest" description="Disordered" evidence="7">
    <location>
        <begin position="273"/>
        <end position="304"/>
    </location>
</feature>
<protein>
    <submittedName>
        <fullName evidence="11">HAMP domain-containing protein</fullName>
    </submittedName>
</protein>
<dbReference type="GO" id="GO:0004888">
    <property type="term" value="F:transmembrane signaling receptor activity"/>
    <property type="evidence" value="ECO:0007669"/>
    <property type="project" value="TreeGrafter"/>
</dbReference>
<sequence length="539" mass="57955">MFKNMKIGTRLGLGFGLVLLLLSVIAFVGITRLSAVQDNFDVVVNENNVKIKAISNMRDSLNISARSVRNMIILDNTEDKNSEYQRILEARKNYEEYSNTLVSLLVTDNARTFMTEIEAAGTNTNTLFDMVIELTMAGREDEAREILLIKVRDAQSGWFSALDTMLQINERYNAELEQSARQNYKIAFTLMLTLAIAAALFSIGIAFWVTRSITRPIGSAVSVAEKLAEGDLTVEIDVDSKDETGQLLAAMQRMVGKLSQIIGEVRSSGDALSSASEEVSATAQSMSQASSEQAASVEETSASVEQMGASINQNTDSAKVTEGIASKAAQEANEGGEAVKETVMAMNTIADKISIIDDIAYQTNLLALNAAIEAARAGEHGKGFAVVAAEVRKLAERSQVAAQEIGEVAKSSVGLAEKAGKLLEEIVPGINRTSDLVQEITAASQEQSVGANQINTAMDQLNQITQQNASSSEELAATAEEMSGQAEQLQQLMAFFKVDEGGSEKSHTSVRKSKNAMGYSAVKSSSKLTGKSEDEFVSF</sequence>
<feature type="coiled-coil region" evidence="6">
    <location>
        <begin position="454"/>
        <end position="492"/>
    </location>
</feature>
<feature type="compositionally biased region" description="Low complexity" evidence="7">
    <location>
        <begin position="279"/>
        <end position="304"/>
    </location>
</feature>
<comment type="subcellular location">
    <subcellularLocation>
        <location evidence="1">Membrane</location>
    </subcellularLocation>
</comment>
<reference evidence="11 12" key="1">
    <citation type="submission" date="2019-09" db="EMBL/GenBank/DDBJ databases">
        <title>Nitrincola iocasae sp. nov., a bacterium isolated from the sediment collected at a cold seep field in South China Sea.</title>
        <authorList>
            <person name="Zhang H."/>
            <person name="Wang H."/>
            <person name="Li C."/>
        </authorList>
    </citation>
    <scope>NUCLEOTIDE SEQUENCE [LARGE SCALE GENOMIC DNA]</scope>
    <source>
        <strain evidence="11 12">KXZD1103</strain>
    </source>
</reference>
<evidence type="ECO:0000256" key="7">
    <source>
        <dbReference type="SAM" id="MobiDB-lite"/>
    </source>
</evidence>
<gene>
    <name evidence="11" type="ORF">F5I99_19050</name>
</gene>
<evidence type="ECO:0000256" key="2">
    <source>
        <dbReference type="ARBA" id="ARBA00022500"/>
    </source>
</evidence>
<evidence type="ECO:0000259" key="10">
    <source>
        <dbReference type="PROSITE" id="PS50885"/>
    </source>
</evidence>
<name>A0A5J6LJ39_9GAMM</name>
<evidence type="ECO:0000256" key="1">
    <source>
        <dbReference type="ARBA" id="ARBA00004370"/>
    </source>
</evidence>
<dbReference type="RefSeq" id="WP_151058804.1">
    <property type="nucleotide sequence ID" value="NZ_CP044222.1"/>
</dbReference>
<dbReference type="InterPro" id="IPR047347">
    <property type="entry name" value="YvaQ-like_sensor"/>
</dbReference>
<keyword evidence="6" id="KW-0175">Coiled coil</keyword>
<dbReference type="CDD" id="cd06225">
    <property type="entry name" value="HAMP"/>
    <property type="match status" value="1"/>
</dbReference>
<evidence type="ECO:0000256" key="3">
    <source>
        <dbReference type="ARBA" id="ARBA00023224"/>
    </source>
</evidence>
<dbReference type="SUPFAM" id="SSF58104">
    <property type="entry name" value="Methyl-accepting chemotaxis protein (MCP) signaling domain"/>
    <property type="match status" value="1"/>
</dbReference>
<evidence type="ECO:0000256" key="6">
    <source>
        <dbReference type="SAM" id="Coils"/>
    </source>
</evidence>
<evidence type="ECO:0000313" key="11">
    <source>
        <dbReference type="EMBL" id="QEW08413.1"/>
    </source>
</evidence>
<dbReference type="Gene3D" id="1.10.287.950">
    <property type="entry name" value="Methyl-accepting chemotaxis protein"/>
    <property type="match status" value="1"/>
</dbReference>
<dbReference type="InterPro" id="IPR051310">
    <property type="entry name" value="MCP_chemotaxis"/>
</dbReference>
<dbReference type="SMART" id="SM00304">
    <property type="entry name" value="HAMP"/>
    <property type="match status" value="1"/>
</dbReference>
<evidence type="ECO:0000313" key="12">
    <source>
        <dbReference type="Proteomes" id="UP000325606"/>
    </source>
</evidence>
<dbReference type="PROSITE" id="PS50111">
    <property type="entry name" value="CHEMOTAXIS_TRANSDUC_2"/>
    <property type="match status" value="1"/>
</dbReference>
<comment type="similarity">
    <text evidence="4">Belongs to the methyl-accepting chemotaxis (MCP) protein family.</text>
</comment>
<feature type="domain" description="HAMP" evidence="10">
    <location>
        <begin position="211"/>
        <end position="263"/>
    </location>
</feature>
<evidence type="ECO:0000256" key="4">
    <source>
        <dbReference type="ARBA" id="ARBA00029447"/>
    </source>
</evidence>
<keyword evidence="2" id="KW-0145">Chemotaxis</keyword>